<evidence type="ECO:0000256" key="1">
    <source>
        <dbReference type="ARBA" id="ARBA00004651"/>
    </source>
</evidence>
<dbReference type="RefSeq" id="WP_189624589.1">
    <property type="nucleotide sequence ID" value="NZ_BNAF01000001.1"/>
</dbReference>
<feature type="transmembrane region" description="Helical" evidence="10">
    <location>
        <begin position="169"/>
        <end position="189"/>
    </location>
</feature>
<feature type="transmembrane region" description="Helical" evidence="10">
    <location>
        <begin position="422"/>
        <end position="440"/>
    </location>
</feature>
<dbReference type="Pfam" id="PF01554">
    <property type="entry name" value="MatE"/>
    <property type="match status" value="2"/>
</dbReference>
<evidence type="ECO:0000313" key="12">
    <source>
        <dbReference type="Proteomes" id="UP000620550"/>
    </source>
</evidence>
<dbReference type="PANTHER" id="PTHR43298:SF2">
    <property type="entry name" value="FMN_FAD EXPORTER YEEO-RELATED"/>
    <property type="match status" value="1"/>
</dbReference>
<keyword evidence="8 10" id="KW-0472">Membrane</keyword>
<feature type="transmembrane region" description="Helical" evidence="10">
    <location>
        <begin position="281"/>
        <end position="303"/>
    </location>
</feature>
<evidence type="ECO:0000256" key="9">
    <source>
        <dbReference type="ARBA" id="ARBA00031636"/>
    </source>
</evidence>
<feature type="transmembrane region" description="Helical" evidence="10">
    <location>
        <begin position="12"/>
        <end position="30"/>
    </location>
</feature>
<dbReference type="InterPro" id="IPR048279">
    <property type="entry name" value="MdtK-like"/>
</dbReference>
<comment type="caution">
    <text evidence="11">The sequence shown here is derived from an EMBL/GenBank/DDBJ whole genome shotgun (WGS) entry which is preliminary data.</text>
</comment>
<evidence type="ECO:0000256" key="4">
    <source>
        <dbReference type="ARBA" id="ARBA00022475"/>
    </source>
</evidence>
<keyword evidence="4" id="KW-1003">Cell membrane</keyword>
<dbReference type="CDD" id="cd13131">
    <property type="entry name" value="MATE_NorM_like"/>
    <property type="match status" value="1"/>
</dbReference>
<comment type="subcellular location">
    <subcellularLocation>
        <location evidence="1">Cell membrane</location>
        <topology evidence="1">Multi-pass membrane protein</topology>
    </subcellularLocation>
</comment>
<feature type="transmembrane region" description="Helical" evidence="10">
    <location>
        <begin position="195"/>
        <end position="219"/>
    </location>
</feature>
<evidence type="ECO:0000256" key="7">
    <source>
        <dbReference type="ARBA" id="ARBA00023065"/>
    </source>
</evidence>
<feature type="transmembrane region" description="Helical" evidence="10">
    <location>
        <begin position="394"/>
        <end position="416"/>
    </location>
</feature>
<protein>
    <recommendedName>
        <fullName evidence="9">Multidrug-efflux transporter</fullName>
    </recommendedName>
</protein>
<dbReference type="NCBIfam" id="TIGR00797">
    <property type="entry name" value="matE"/>
    <property type="match status" value="1"/>
</dbReference>
<keyword evidence="7" id="KW-0406">Ion transport</keyword>
<evidence type="ECO:0000256" key="5">
    <source>
        <dbReference type="ARBA" id="ARBA00022692"/>
    </source>
</evidence>
<feature type="transmembrane region" description="Helical" evidence="10">
    <location>
        <begin position="355"/>
        <end position="373"/>
    </location>
</feature>
<dbReference type="EMBL" id="BNAF01000001">
    <property type="protein sequence ID" value="GHE23075.1"/>
    <property type="molecule type" value="Genomic_DNA"/>
</dbReference>
<accession>A0ABQ3HS94</accession>
<dbReference type="Proteomes" id="UP000620550">
    <property type="component" value="Unassembled WGS sequence"/>
</dbReference>
<feature type="transmembrane region" description="Helical" evidence="10">
    <location>
        <begin position="323"/>
        <end position="343"/>
    </location>
</feature>
<keyword evidence="12" id="KW-1185">Reference proteome</keyword>
<keyword evidence="3" id="KW-0050">Antiport</keyword>
<proteinExistence type="predicted"/>
<evidence type="ECO:0000256" key="6">
    <source>
        <dbReference type="ARBA" id="ARBA00022989"/>
    </source>
</evidence>
<keyword evidence="5 10" id="KW-0812">Transmembrane</keyword>
<gene>
    <name evidence="11" type="primary">norM</name>
    <name evidence="11" type="ORF">GCM10017764_00430</name>
</gene>
<sequence length="463" mass="50729">MLYKYYKQNKHFYWSAFALAGPVVISQLGQTLVHTADTIVVGKFAGTIPLAAVSLVHSVFIVVMVVGLGISYGLTPLIAQANGQGDKAACAKLLSNSLWLNIVTALVLFAVVNFGSMYAMQHMDQDPRVVDTAKPYLFILMLSILPLMVFNTFKQFAEGLGFTKQAMNITIWGNVLNIILAIVFVKGFFRLEPMGIVGVGYATLIDRILMMVAMSVYVLRSRLFNVYIVSFQVGHIALQKIKAIFKIGAPVAMQYVFEVGAFAAASVIAGKIGAVEQASHQVAITLAAMTYMMASGIASAATIKTGHNYGKKNMERVQKFATVSYHLVLLFMVVCALIFTLFNQYLPLLISDDQAVIRISAQLLIIAGLFQLFDGTQVVGLGVLRGMGDVNVPTLITFVAYWVIGIPSAYLFGIYLQIGIQGVWYGLTMGLLSSSVLLYFRYKTMMRKRKSAIVPSQHRAITE</sequence>
<keyword evidence="6 10" id="KW-1133">Transmembrane helix</keyword>
<feature type="transmembrane region" description="Helical" evidence="10">
    <location>
        <begin position="50"/>
        <end position="77"/>
    </location>
</feature>
<dbReference type="InterPro" id="IPR002528">
    <property type="entry name" value="MATE_fam"/>
</dbReference>
<feature type="transmembrane region" description="Helical" evidence="10">
    <location>
        <begin position="98"/>
        <end position="116"/>
    </location>
</feature>
<evidence type="ECO:0000256" key="8">
    <source>
        <dbReference type="ARBA" id="ARBA00023136"/>
    </source>
</evidence>
<feature type="transmembrane region" description="Helical" evidence="10">
    <location>
        <begin position="255"/>
        <end position="275"/>
    </location>
</feature>
<evidence type="ECO:0000256" key="2">
    <source>
        <dbReference type="ARBA" id="ARBA00022448"/>
    </source>
</evidence>
<dbReference type="InterPro" id="IPR050222">
    <property type="entry name" value="MATE_MdtK"/>
</dbReference>
<organism evidence="11 12">
    <name type="scientific">Sphingobacterium griseoflavum</name>
    <dbReference type="NCBI Taxonomy" id="1474952"/>
    <lineage>
        <taxon>Bacteria</taxon>
        <taxon>Pseudomonadati</taxon>
        <taxon>Bacteroidota</taxon>
        <taxon>Sphingobacteriia</taxon>
        <taxon>Sphingobacteriales</taxon>
        <taxon>Sphingobacteriaceae</taxon>
        <taxon>Sphingobacterium</taxon>
    </lineage>
</organism>
<evidence type="ECO:0000256" key="3">
    <source>
        <dbReference type="ARBA" id="ARBA00022449"/>
    </source>
</evidence>
<evidence type="ECO:0000256" key="10">
    <source>
        <dbReference type="SAM" id="Phobius"/>
    </source>
</evidence>
<dbReference type="PANTHER" id="PTHR43298">
    <property type="entry name" value="MULTIDRUG RESISTANCE PROTEIN NORM-RELATED"/>
    <property type="match status" value="1"/>
</dbReference>
<dbReference type="PIRSF" id="PIRSF006603">
    <property type="entry name" value="DinF"/>
    <property type="match status" value="1"/>
</dbReference>
<evidence type="ECO:0000313" key="11">
    <source>
        <dbReference type="EMBL" id="GHE23075.1"/>
    </source>
</evidence>
<feature type="transmembrane region" description="Helical" evidence="10">
    <location>
        <begin position="136"/>
        <end position="157"/>
    </location>
</feature>
<keyword evidence="2" id="KW-0813">Transport</keyword>
<name>A0ABQ3HS94_9SPHI</name>
<reference evidence="12" key="1">
    <citation type="journal article" date="2019" name="Int. J. Syst. Evol. Microbiol.">
        <title>The Global Catalogue of Microorganisms (GCM) 10K type strain sequencing project: providing services to taxonomists for standard genome sequencing and annotation.</title>
        <authorList>
            <consortium name="The Broad Institute Genomics Platform"/>
            <consortium name="The Broad Institute Genome Sequencing Center for Infectious Disease"/>
            <person name="Wu L."/>
            <person name="Ma J."/>
        </authorList>
    </citation>
    <scope>NUCLEOTIDE SEQUENCE [LARGE SCALE GENOMIC DNA]</scope>
    <source>
        <strain evidence="12">CGMCC 1.12966</strain>
    </source>
</reference>